<dbReference type="AlphaFoldDB" id="A0A427N430"/>
<dbReference type="EMBL" id="JACHXH010000004">
    <property type="protein sequence ID" value="MBB3133599.1"/>
    <property type="molecule type" value="Genomic_DNA"/>
</dbReference>
<comment type="caution">
    <text evidence="4">The sequence shown here is derived from an EMBL/GenBank/DDBJ whole genome shotgun (WGS) entry which is preliminary data.</text>
</comment>
<dbReference type="CDD" id="cd04647">
    <property type="entry name" value="LbH_MAT_like"/>
    <property type="match status" value="1"/>
</dbReference>
<proteinExistence type="inferred from homology"/>
<evidence type="ECO:0000313" key="5">
    <source>
        <dbReference type="Proteomes" id="UP000277279"/>
    </source>
</evidence>
<keyword evidence="4" id="KW-0012">Acyltransferase</keyword>
<evidence type="ECO:0000256" key="2">
    <source>
        <dbReference type="ARBA" id="ARBA00022679"/>
    </source>
</evidence>
<keyword evidence="6" id="KW-1185">Reference proteome</keyword>
<dbReference type="PANTHER" id="PTHR23416:SF23">
    <property type="entry name" value="ACETYLTRANSFERASE C18B11.09C-RELATED"/>
    <property type="match status" value="1"/>
</dbReference>
<accession>A0A427N430</accession>
<dbReference type="InterPro" id="IPR051159">
    <property type="entry name" value="Hexapeptide_acetyltransf"/>
</dbReference>
<dbReference type="Proteomes" id="UP000277279">
    <property type="component" value="Unassembled WGS sequence"/>
</dbReference>
<dbReference type="RefSeq" id="WP_125843796.1">
    <property type="nucleotide sequence ID" value="NZ_JACHXH010000004.1"/>
</dbReference>
<evidence type="ECO:0000256" key="1">
    <source>
        <dbReference type="ARBA" id="ARBA00007274"/>
    </source>
</evidence>
<protein>
    <submittedName>
        <fullName evidence="4">Acyltransferase</fullName>
    </submittedName>
    <submittedName>
        <fullName evidence="3">Maltose O-acetyltransferase</fullName>
        <ecNumber evidence="3">2.3.1.79</ecNumber>
    </submittedName>
</protein>
<dbReference type="Proteomes" id="UP000518315">
    <property type="component" value="Unassembled WGS sequence"/>
</dbReference>
<dbReference type="InterPro" id="IPR001451">
    <property type="entry name" value="Hexapep"/>
</dbReference>
<dbReference type="GO" id="GO:0008925">
    <property type="term" value="F:maltose O-acetyltransferase activity"/>
    <property type="evidence" value="ECO:0007669"/>
    <property type="project" value="UniProtKB-EC"/>
</dbReference>
<reference evidence="3 6" key="2">
    <citation type="submission" date="2020-08" db="EMBL/GenBank/DDBJ databases">
        <title>Genomic Encyclopedia of Type Strains, Phase III (KMG-III): the genomes of soil and plant-associated and newly described type strains.</title>
        <authorList>
            <person name="Whitman W."/>
        </authorList>
    </citation>
    <scope>NUCLEOTIDE SEQUENCE [LARGE SCALE GENOMIC DNA]</scope>
    <source>
        <strain evidence="3 6">CECT 4113</strain>
    </source>
</reference>
<name>A0A427N430_9HYPH</name>
<dbReference type="InterPro" id="IPR011004">
    <property type="entry name" value="Trimer_LpxA-like_sf"/>
</dbReference>
<dbReference type="OrthoDB" id="9815592at2"/>
<dbReference type="Gene3D" id="2.160.10.10">
    <property type="entry name" value="Hexapeptide repeat proteins"/>
    <property type="match status" value="1"/>
</dbReference>
<dbReference type="EC" id="2.3.1.79" evidence="3"/>
<dbReference type="GO" id="GO:0005829">
    <property type="term" value="C:cytosol"/>
    <property type="evidence" value="ECO:0007669"/>
    <property type="project" value="TreeGrafter"/>
</dbReference>
<evidence type="ECO:0000313" key="4">
    <source>
        <dbReference type="EMBL" id="RSB81613.1"/>
    </source>
</evidence>
<keyword evidence="2 4" id="KW-0808">Transferase</keyword>
<organism evidence="4 5">
    <name type="scientific">Rhizobium pisi</name>
    <dbReference type="NCBI Taxonomy" id="574561"/>
    <lineage>
        <taxon>Bacteria</taxon>
        <taxon>Pseudomonadati</taxon>
        <taxon>Pseudomonadota</taxon>
        <taxon>Alphaproteobacteria</taxon>
        <taxon>Hyphomicrobiales</taxon>
        <taxon>Rhizobiaceae</taxon>
        <taxon>Rhizobium/Agrobacterium group</taxon>
        <taxon>Rhizobium</taxon>
    </lineage>
</organism>
<reference evidence="4 5" key="1">
    <citation type="submission" date="2018-11" db="EMBL/GenBank/DDBJ databases">
        <authorList>
            <person name="Huo Y."/>
        </authorList>
    </citation>
    <scope>NUCLEOTIDE SEQUENCE [LARGE SCALE GENOMIC DNA]</scope>
    <source>
        <strain evidence="4 5">DSM 30132</strain>
    </source>
</reference>
<dbReference type="Pfam" id="PF00132">
    <property type="entry name" value="Hexapep"/>
    <property type="match status" value="1"/>
</dbReference>
<gene>
    <name evidence="4" type="ORF">EFD55_06515</name>
    <name evidence="3" type="ORF">FHS26_001312</name>
</gene>
<dbReference type="PANTHER" id="PTHR23416">
    <property type="entry name" value="SIALIC ACID SYNTHASE-RELATED"/>
    <property type="match status" value="1"/>
</dbReference>
<comment type="similarity">
    <text evidence="1">Belongs to the transferase hexapeptide repeat family.</text>
</comment>
<evidence type="ECO:0000313" key="3">
    <source>
        <dbReference type="EMBL" id="MBB3133599.1"/>
    </source>
</evidence>
<dbReference type="SUPFAM" id="SSF51161">
    <property type="entry name" value="Trimeric LpxA-like enzymes"/>
    <property type="match status" value="1"/>
</dbReference>
<sequence>MRFLERLRYRAFAWLAHELDRERKRVHGADACVLGAGSALMPESEVNNFSGGPEKINIGRNSYVRGRLLTYGHGGEVSIGDWCYIGIRTEIWSMERVIIGNRVLIAHDVNIHDGTAHSADMDERHAHFRHIIEKGHPVTAADMPGVFSAPVIIEDDVWISFGVTILRGVRIGRGSVIAAGSIVTSDVPPGMVYRNKVIPVIEPLAGGSTTDKTSALTAQGKEE</sequence>
<evidence type="ECO:0000313" key="6">
    <source>
        <dbReference type="Proteomes" id="UP000518315"/>
    </source>
</evidence>
<dbReference type="EMBL" id="RJJT01000004">
    <property type="protein sequence ID" value="RSB81613.1"/>
    <property type="molecule type" value="Genomic_DNA"/>
</dbReference>